<keyword evidence="3" id="KW-1185">Reference proteome</keyword>
<dbReference type="EMBL" id="WIXE01007777">
    <property type="protein sequence ID" value="KAK5980144.1"/>
    <property type="molecule type" value="Genomic_DNA"/>
</dbReference>
<evidence type="ECO:0000313" key="2">
    <source>
        <dbReference type="EMBL" id="KAK5980144.1"/>
    </source>
</evidence>
<dbReference type="InterPro" id="IPR052039">
    <property type="entry name" value="Caspase-related_regulators"/>
</dbReference>
<dbReference type="Pfam" id="PF00656">
    <property type="entry name" value="Peptidase_C14"/>
    <property type="match status" value="1"/>
</dbReference>
<feature type="domain" description="Caspase family p20" evidence="1">
    <location>
        <begin position="53"/>
        <end position="113"/>
    </location>
</feature>
<proteinExistence type="predicted"/>
<dbReference type="PROSITE" id="PS50208">
    <property type="entry name" value="CASPASE_P20"/>
    <property type="match status" value="1"/>
</dbReference>
<organism evidence="2 3">
    <name type="scientific">Trichostrongylus colubriformis</name>
    <name type="common">Black scour worm</name>
    <dbReference type="NCBI Taxonomy" id="6319"/>
    <lineage>
        <taxon>Eukaryota</taxon>
        <taxon>Metazoa</taxon>
        <taxon>Ecdysozoa</taxon>
        <taxon>Nematoda</taxon>
        <taxon>Chromadorea</taxon>
        <taxon>Rhabditida</taxon>
        <taxon>Rhabditina</taxon>
        <taxon>Rhabditomorpha</taxon>
        <taxon>Strongyloidea</taxon>
        <taxon>Trichostrongylidae</taxon>
        <taxon>Trichostrongylus</taxon>
    </lineage>
</organism>
<dbReference type="Gene3D" id="3.40.50.1460">
    <property type="match status" value="1"/>
</dbReference>
<evidence type="ECO:0000259" key="1">
    <source>
        <dbReference type="PROSITE" id="PS50208"/>
    </source>
</evidence>
<dbReference type="PANTHER" id="PTHR22576:SF37">
    <property type="entry name" value="MUCOSA-ASSOCIATED LYMPHOID TISSUE LYMPHOMA TRANSLOCATION PROTEIN 1"/>
    <property type="match status" value="1"/>
</dbReference>
<dbReference type="Proteomes" id="UP001331761">
    <property type="component" value="Unassembled WGS sequence"/>
</dbReference>
<dbReference type="InterPro" id="IPR011600">
    <property type="entry name" value="Pept_C14_caspase"/>
</dbReference>
<dbReference type="AlphaFoldDB" id="A0AAN8IMP1"/>
<accession>A0AAN8IMP1</accession>
<dbReference type="SUPFAM" id="SSF52129">
    <property type="entry name" value="Caspase-like"/>
    <property type="match status" value="1"/>
</dbReference>
<reference evidence="2 3" key="1">
    <citation type="submission" date="2019-10" db="EMBL/GenBank/DDBJ databases">
        <title>Assembly and Annotation for the nematode Trichostrongylus colubriformis.</title>
        <authorList>
            <person name="Martin J."/>
        </authorList>
    </citation>
    <scope>NUCLEOTIDE SEQUENCE [LARGE SCALE GENOMIC DNA]</scope>
    <source>
        <strain evidence="2">G859</strain>
        <tissue evidence="2">Whole worm</tissue>
    </source>
</reference>
<comment type="caution">
    <text evidence="2">The sequence shown here is derived from an EMBL/GenBank/DDBJ whole genome shotgun (WGS) entry which is preliminary data.</text>
</comment>
<gene>
    <name evidence="2" type="ORF">GCK32_019013</name>
</gene>
<dbReference type="GO" id="GO:0004197">
    <property type="term" value="F:cysteine-type endopeptidase activity"/>
    <property type="evidence" value="ECO:0007669"/>
    <property type="project" value="InterPro"/>
</dbReference>
<dbReference type="InterPro" id="IPR029030">
    <property type="entry name" value="Caspase-like_dom_sf"/>
</dbReference>
<dbReference type="GO" id="GO:0006508">
    <property type="term" value="P:proteolysis"/>
    <property type="evidence" value="ECO:0007669"/>
    <property type="project" value="InterPro"/>
</dbReference>
<name>A0AAN8IMP1_TRICO</name>
<evidence type="ECO:0000313" key="3">
    <source>
        <dbReference type="Proteomes" id="UP001331761"/>
    </source>
</evidence>
<dbReference type="InterPro" id="IPR001309">
    <property type="entry name" value="Pept_C14_p20"/>
</dbReference>
<sequence>MEQFVGQEQICESCRNGELENLREIMASMSTSAIERPPELPESEHDDEVLVATDKVALIISNCMYQHLPKLVTPLCDAETLATALQDLKFKTVTLADLTLAEMKYLIKEYKKLLGTGVYGISIEYCF</sequence>
<dbReference type="PANTHER" id="PTHR22576">
    <property type="entry name" value="MUCOSA ASSOCIATED LYMPHOID TISSUE LYMPHOMA TRANSLOCATION PROTEIN 1/PARACASPASE"/>
    <property type="match status" value="1"/>
</dbReference>
<protein>
    <recommendedName>
        <fullName evidence="1">Caspase family p20 domain-containing protein</fullName>
    </recommendedName>
</protein>